<proteinExistence type="predicted"/>
<feature type="region of interest" description="Disordered" evidence="1">
    <location>
        <begin position="323"/>
        <end position="354"/>
    </location>
</feature>
<dbReference type="Proteomes" id="UP000803884">
    <property type="component" value="Unassembled WGS sequence"/>
</dbReference>
<dbReference type="InterPro" id="IPR016712">
    <property type="entry name" value="Rbsml_bS1m-like"/>
</dbReference>
<feature type="compositionally biased region" description="Basic and acidic residues" evidence="1">
    <location>
        <begin position="705"/>
        <end position="715"/>
    </location>
</feature>
<dbReference type="AlphaFoldDB" id="A0AB34KMR7"/>
<dbReference type="PANTHER" id="PTHR28058">
    <property type="entry name" value="37S RIBOSOMAL PROTEIN MRP51, MITOCHONDRIAL"/>
    <property type="match status" value="1"/>
</dbReference>
<accession>A0AB34KMR7</accession>
<dbReference type="GeneID" id="96006876"/>
<dbReference type="PANTHER" id="PTHR28058:SF1">
    <property type="entry name" value="SMALL RIBOSOMAL SUBUNIT PROTEIN BS1M"/>
    <property type="match status" value="1"/>
</dbReference>
<dbReference type="GO" id="GO:0005763">
    <property type="term" value="C:mitochondrial small ribosomal subunit"/>
    <property type="evidence" value="ECO:0007669"/>
    <property type="project" value="TreeGrafter"/>
</dbReference>
<dbReference type="RefSeq" id="XP_069229434.1">
    <property type="nucleotide sequence ID" value="XM_069374038.1"/>
</dbReference>
<name>A0AB34KMR7_9PEZI</name>
<reference evidence="2 3" key="1">
    <citation type="journal article" date="2020" name="Microbiol. Resour. Announc.">
        <title>Draft Genome Sequence of a Cladosporium Species Isolated from the Mesophotic Ascidian Didemnum maculosum.</title>
        <authorList>
            <person name="Gioti A."/>
            <person name="Siaperas R."/>
            <person name="Nikolaivits E."/>
            <person name="Le Goff G."/>
            <person name="Ouazzani J."/>
            <person name="Kotoulas G."/>
            <person name="Topakas E."/>
        </authorList>
    </citation>
    <scope>NUCLEOTIDE SEQUENCE [LARGE SCALE GENOMIC DNA]</scope>
    <source>
        <strain evidence="2 3">TM138-S3</strain>
    </source>
</reference>
<feature type="region of interest" description="Disordered" evidence="1">
    <location>
        <begin position="688"/>
        <end position="715"/>
    </location>
</feature>
<evidence type="ECO:0000313" key="2">
    <source>
        <dbReference type="EMBL" id="KAL1586329.1"/>
    </source>
</evidence>
<evidence type="ECO:0000313" key="3">
    <source>
        <dbReference type="Proteomes" id="UP000803884"/>
    </source>
</evidence>
<dbReference type="GO" id="GO:0003735">
    <property type="term" value="F:structural constituent of ribosome"/>
    <property type="evidence" value="ECO:0007669"/>
    <property type="project" value="TreeGrafter"/>
</dbReference>
<dbReference type="Pfam" id="PF11709">
    <property type="entry name" value="Mit_ribos_Mrp51"/>
    <property type="match status" value="2"/>
</dbReference>
<feature type="compositionally biased region" description="Basic and acidic residues" evidence="1">
    <location>
        <begin position="342"/>
        <end position="354"/>
    </location>
</feature>
<comment type="caution">
    <text evidence="2">The sequence shown here is derived from an EMBL/GenBank/DDBJ whole genome shotgun (WGS) entry which is preliminary data.</text>
</comment>
<dbReference type="GO" id="GO:0070124">
    <property type="term" value="P:mitochondrial translational initiation"/>
    <property type="evidence" value="ECO:0007669"/>
    <property type="project" value="TreeGrafter"/>
</dbReference>
<protein>
    <submittedName>
        <fullName evidence="2">Uncharacterized protein</fullName>
    </submittedName>
</protein>
<gene>
    <name evidence="2" type="ORF">WHR41_05433</name>
</gene>
<dbReference type="EMBL" id="JAAQHG020000015">
    <property type="protein sequence ID" value="KAL1586329.1"/>
    <property type="molecule type" value="Genomic_DNA"/>
</dbReference>
<sequence length="715" mass="79607">MSKAYNSPTARLLQSSRLFSLPRPLPAAPLENVSSTGTYRASETATEFYPTHQAIATPSSSHFRGDWGLKRPIPGKTTRSSTPSIRVLEQDTPDHITEFESAADHERSRAKWAEMGVPLVMRNKRDFSLSRQLVQSVYEEHLDNTDPNAAPIQTGSDGFDGQQTIEAKRWKYSGPFIAGMQEGEFARYVGKQLRARRDEWTEHLMNYFAKEDFEKQRQEARARGEHFGPFESAPPGIQYQMTVDQPEREAREKAEELLQEALKSGSAETEAKARQEGERLVAMAREQGAQYAAEAVRWDAPEEASKVILEGQREIKAQRALMQPLKKSDYSPEAEYSAEEEEQHHRLEELRRQQREEREARIEAIRADAVAKAFHILGAESTESSSMADAEALIRAYKDEIRALNLTKMHIQSEWEALRIRGLRPSLEALSDLEKGLRDSHDNLSSPLTQLITSFLDIPAVSPERRTSSLGASTSSFNQSLLAGSQEQAEAPPTTHPAAGLSHIRTNAIMQNHPVYGPQACSSPVLSRVLAARNHGRVLNTQAKLGVGGFVALDSQNTPTMGRSRAAIRRTLDEDPAQHLDPDLPHGNKVYVHPNQAYVDEAGRVRLQVTRADKESIAVKEGNVEQIYKDREAGALRQTSPLMSSFVRKPLQPGANYGTGLPNWRAGAFGQGVARKPRVTGFDAQVKREGAGAGDEMSTMQQLKEMSEKSEEEQK</sequence>
<keyword evidence="3" id="KW-1185">Reference proteome</keyword>
<organism evidence="2 3">
    <name type="scientific">Cladosporium halotolerans</name>
    <dbReference type="NCBI Taxonomy" id="1052096"/>
    <lineage>
        <taxon>Eukaryota</taxon>
        <taxon>Fungi</taxon>
        <taxon>Dikarya</taxon>
        <taxon>Ascomycota</taxon>
        <taxon>Pezizomycotina</taxon>
        <taxon>Dothideomycetes</taxon>
        <taxon>Dothideomycetidae</taxon>
        <taxon>Cladosporiales</taxon>
        <taxon>Cladosporiaceae</taxon>
        <taxon>Cladosporium</taxon>
    </lineage>
</organism>
<evidence type="ECO:0000256" key="1">
    <source>
        <dbReference type="SAM" id="MobiDB-lite"/>
    </source>
</evidence>